<evidence type="ECO:0000313" key="2">
    <source>
        <dbReference type="Proteomes" id="UP001236663"/>
    </source>
</evidence>
<dbReference type="EMBL" id="JAUFQS010000003">
    <property type="protein sequence ID" value="MDN3686471.1"/>
    <property type="molecule type" value="Genomic_DNA"/>
</dbReference>
<keyword evidence="2" id="KW-1185">Reference proteome</keyword>
<name>A0ABT8C176_9BACT</name>
<sequence length="69" mass="7821">MFENYYVNTNAQSNGDHEVHVESCDHLPESQNRKALGRFTRCQDAVKTAKEAYQNSNGCFYCCPACHTS</sequence>
<dbReference type="Proteomes" id="UP001236663">
    <property type="component" value="Unassembled WGS sequence"/>
</dbReference>
<dbReference type="RefSeq" id="WP_163384636.1">
    <property type="nucleotide sequence ID" value="NZ_JAUFQS010000003.1"/>
</dbReference>
<proteinExistence type="predicted"/>
<protein>
    <submittedName>
        <fullName evidence="1">Uncharacterized protein</fullName>
    </submittedName>
</protein>
<accession>A0ABT8C176</accession>
<gene>
    <name evidence="1" type="ORF">QWZ15_01410</name>
</gene>
<evidence type="ECO:0000313" key="1">
    <source>
        <dbReference type="EMBL" id="MDN3686471.1"/>
    </source>
</evidence>
<organism evidence="1 2">
    <name type="scientific">Cyclobacterium jeungdonense</name>
    <dbReference type="NCBI Taxonomy" id="708087"/>
    <lineage>
        <taxon>Bacteria</taxon>
        <taxon>Pseudomonadati</taxon>
        <taxon>Bacteroidota</taxon>
        <taxon>Cytophagia</taxon>
        <taxon>Cytophagales</taxon>
        <taxon>Cyclobacteriaceae</taxon>
        <taxon>Cyclobacterium</taxon>
    </lineage>
</organism>
<comment type="caution">
    <text evidence="1">The sequence shown here is derived from an EMBL/GenBank/DDBJ whole genome shotgun (WGS) entry which is preliminary data.</text>
</comment>
<reference evidence="2" key="1">
    <citation type="journal article" date="2019" name="Int. J. Syst. Evol. Microbiol.">
        <title>The Global Catalogue of Microorganisms (GCM) 10K type strain sequencing project: providing services to taxonomists for standard genome sequencing and annotation.</title>
        <authorList>
            <consortium name="The Broad Institute Genomics Platform"/>
            <consortium name="The Broad Institute Genome Sequencing Center for Infectious Disease"/>
            <person name="Wu L."/>
            <person name="Ma J."/>
        </authorList>
    </citation>
    <scope>NUCLEOTIDE SEQUENCE [LARGE SCALE GENOMIC DNA]</scope>
    <source>
        <strain evidence="2">CECT 7706</strain>
    </source>
</reference>